<dbReference type="RefSeq" id="WP_225308286.1">
    <property type="nucleotide sequence ID" value="NZ_CP042906.1"/>
</dbReference>
<name>A0A5J6MKZ5_9PROT</name>
<evidence type="ECO:0008006" key="3">
    <source>
        <dbReference type="Google" id="ProtNLM"/>
    </source>
</evidence>
<reference evidence="1 2" key="1">
    <citation type="submission" date="2019-08" db="EMBL/GenBank/DDBJ databases">
        <title>Hyperibacter terrae gen. nov., sp. nov. and Hyperibacter viscosus sp. nov., two new members in the family Rhodospirillaceae isolated from the rhizosphere of Hypericum perforatum.</title>
        <authorList>
            <person name="Noviana Z."/>
        </authorList>
    </citation>
    <scope>NUCLEOTIDE SEQUENCE [LARGE SCALE GENOMIC DNA]</scope>
    <source>
        <strain evidence="1 2">R5913</strain>
    </source>
</reference>
<proteinExistence type="predicted"/>
<dbReference type="AlphaFoldDB" id="A0A5J6MKZ5"/>
<evidence type="ECO:0000313" key="2">
    <source>
        <dbReference type="Proteomes" id="UP000326202"/>
    </source>
</evidence>
<dbReference type="KEGG" id="htq:FRZ44_31600"/>
<accession>A0A5J6MKZ5</accession>
<dbReference type="EMBL" id="CP042906">
    <property type="protein sequence ID" value="QEX17857.1"/>
    <property type="molecule type" value="Genomic_DNA"/>
</dbReference>
<dbReference type="Proteomes" id="UP000326202">
    <property type="component" value="Chromosome"/>
</dbReference>
<sequence>MSDPRISKSPNWAKSLAEGLSVHGLILRGGFQPAEEDGLPALPDGRPARLLMLVGNAGPALWRAFSQAPEARDGSPHPLNRWTRRVVEDVAAEFEAAALYPFEIRPAWPFQRWAQWAEPVFPSPLGLLIHPEFGLWHAYRAALLFAEPRSLAPPARATHPCEVCAEKPCLTACPVGAFEPAEGGVRYDVPACLNHIAGPAGQDCLEAGCRARRACPVGAEWRSEPAQAGFHMRAFLHADRSR</sequence>
<gene>
    <name evidence="1" type="ORF">FRZ44_31600</name>
</gene>
<organism evidence="1 2">
    <name type="scientific">Hypericibacter terrae</name>
    <dbReference type="NCBI Taxonomy" id="2602015"/>
    <lineage>
        <taxon>Bacteria</taxon>
        <taxon>Pseudomonadati</taxon>
        <taxon>Pseudomonadota</taxon>
        <taxon>Alphaproteobacteria</taxon>
        <taxon>Rhodospirillales</taxon>
        <taxon>Dongiaceae</taxon>
        <taxon>Hypericibacter</taxon>
    </lineage>
</organism>
<evidence type="ECO:0000313" key="1">
    <source>
        <dbReference type="EMBL" id="QEX17857.1"/>
    </source>
</evidence>
<keyword evidence="2" id="KW-1185">Reference proteome</keyword>
<dbReference type="SUPFAM" id="SSF54862">
    <property type="entry name" value="4Fe-4S ferredoxins"/>
    <property type="match status" value="1"/>
</dbReference>
<protein>
    <recommendedName>
        <fullName evidence="3">4Fe-4S ferredoxin-type domain-containing protein</fullName>
    </recommendedName>
</protein>